<dbReference type="EMBL" id="JBBKXX010000001">
    <property type="protein sequence ID" value="MFD3407415.1"/>
    <property type="molecule type" value="Genomic_DNA"/>
</dbReference>
<reference evidence="2 3" key="1">
    <citation type="submission" date="2024-03" db="EMBL/GenBank/DDBJ databases">
        <title>Aquirufa genome sequencing.</title>
        <authorList>
            <person name="Pitt A."/>
            <person name="Hahn M.W."/>
        </authorList>
    </citation>
    <scope>NUCLEOTIDE SEQUENCE [LARGE SCALE GENOMIC DNA]</scope>
    <source>
        <strain evidence="2 3">HETE-83D</strain>
    </source>
</reference>
<proteinExistence type="predicted"/>
<protein>
    <submittedName>
        <fullName evidence="2">Uncharacterized protein</fullName>
    </submittedName>
</protein>
<feature type="chain" id="PRO_5047384557" evidence="1">
    <location>
        <begin position="23"/>
        <end position="253"/>
    </location>
</feature>
<keyword evidence="3" id="KW-1185">Reference proteome</keyword>
<evidence type="ECO:0000256" key="1">
    <source>
        <dbReference type="SAM" id="SignalP"/>
    </source>
</evidence>
<keyword evidence="1" id="KW-0732">Signal</keyword>
<dbReference type="Proteomes" id="UP001598019">
    <property type="component" value="Unassembled WGS sequence"/>
</dbReference>
<name>A0ABW6DIB3_9BACT</name>
<evidence type="ECO:0000313" key="3">
    <source>
        <dbReference type="Proteomes" id="UP001598019"/>
    </source>
</evidence>
<comment type="caution">
    <text evidence="2">The sequence shown here is derived from an EMBL/GenBank/DDBJ whole genome shotgun (WGS) entry which is preliminary data.</text>
</comment>
<feature type="signal peptide" evidence="1">
    <location>
        <begin position="1"/>
        <end position="22"/>
    </location>
</feature>
<sequence length="253" mass="29557">MKISIRVIKFILLASIIYSCNAQENKIHEHYADEAFFILDTTCNNVDINNKKFNISIQRDRYNERMQPYSVVDSIDGTNSILYSPVTMVFRGQDNLIQLVQKYDFYPTKLYKGVSQDLSKSGRLYLVRSESANNAWVLRTHYLVFIDEGEIRIREIFKSGTLSFVAYNKNDNEILILNSVWGGGETAFEKHRQEIVKYRFDKSNSLSSQNIGITKFKYGNEMTDMTASQVLNQIKRKEPYLFRNINLDEYIQE</sequence>
<accession>A0ABW6DIB3</accession>
<dbReference type="PROSITE" id="PS51257">
    <property type="entry name" value="PROKAR_LIPOPROTEIN"/>
    <property type="match status" value="1"/>
</dbReference>
<organism evidence="2 3">
    <name type="scientific">Aquirufa esocilacus</name>
    <dbReference type="NCBI Taxonomy" id="3096513"/>
    <lineage>
        <taxon>Bacteria</taxon>
        <taxon>Pseudomonadati</taxon>
        <taxon>Bacteroidota</taxon>
        <taxon>Cytophagia</taxon>
        <taxon>Cytophagales</taxon>
        <taxon>Flectobacillaceae</taxon>
        <taxon>Aquirufa</taxon>
    </lineage>
</organism>
<dbReference type="RefSeq" id="WP_377979857.1">
    <property type="nucleotide sequence ID" value="NZ_JBBKXX010000001.1"/>
</dbReference>
<gene>
    <name evidence="2" type="ORF">SKC37_01995</name>
</gene>
<evidence type="ECO:0000313" key="2">
    <source>
        <dbReference type="EMBL" id="MFD3407415.1"/>
    </source>
</evidence>